<evidence type="ECO:0000256" key="5">
    <source>
        <dbReference type="ARBA" id="ARBA00023004"/>
    </source>
</evidence>
<evidence type="ECO:0000256" key="4">
    <source>
        <dbReference type="ARBA" id="ARBA00023002"/>
    </source>
</evidence>
<protein>
    <submittedName>
        <fullName evidence="8">Putative cytochrome P450</fullName>
    </submittedName>
</protein>
<dbReference type="Pfam" id="PF00067">
    <property type="entry name" value="p450"/>
    <property type="match status" value="1"/>
</dbReference>
<dbReference type="Gene3D" id="1.10.630.10">
    <property type="entry name" value="Cytochrome P450"/>
    <property type="match status" value="1"/>
</dbReference>
<dbReference type="eggNOG" id="COG2124">
    <property type="taxonomic scope" value="Bacteria"/>
</dbReference>
<dbReference type="InterPro" id="IPR017972">
    <property type="entry name" value="Cyt_P450_CS"/>
</dbReference>
<dbReference type="SUPFAM" id="SSF48264">
    <property type="entry name" value="Cytochrome P450"/>
    <property type="match status" value="1"/>
</dbReference>
<keyword evidence="5 7" id="KW-0408">Iron</keyword>
<reference evidence="8 9" key="1">
    <citation type="journal article" date="2014" name="Appl. Environ. Microbiol.">
        <title>Insights into the Microbial Degradation of Rubber and Gutta-Percha by Analysis of the Complete Genome of Nocardia nova SH22a.</title>
        <authorList>
            <person name="Luo Q."/>
            <person name="Hiessl S."/>
            <person name="Poehlein A."/>
            <person name="Daniel R."/>
            <person name="Steinbuchel A."/>
        </authorList>
    </citation>
    <scope>NUCLEOTIDE SEQUENCE [LARGE SCALE GENOMIC DNA]</scope>
    <source>
        <strain evidence="8">SH22a</strain>
    </source>
</reference>
<dbReference type="PANTHER" id="PTHR46696:SF1">
    <property type="entry name" value="CYTOCHROME P450 YJIB-RELATED"/>
    <property type="match status" value="1"/>
</dbReference>
<evidence type="ECO:0000256" key="7">
    <source>
        <dbReference type="RuleBase" id="RU000461"/>
    </source>
</evidence>
<dbReference type="InterPro" id="IPR036396">
    <property type="entry name" value="Cyt_P450_sf"/>
</dbReference>
<proteinExistence type="inferred from homology"/>
<evidence type="ECO:0000256" key="1">
    <source>
        <dbReference type="ARBA" id="ARBA00010617"/>
    </source>
</evidence>
<dbReference type="PATRIC" id="fig|1415166.3.peg.6385"/>
<organism evidence="8 9">
    <name type="scientific">Nocardia nova SH22a</name>
    <dbReference type="NCBI Taxonomy" id="1415166"/>
    <lineage>
        <taxon>Bacteria</taxon>
        <taxon>Bacillati</taxon>
        <taxon>Actinomycetota</taxon>
        <taxon>Actinomycetes</taxon>
        <taxon>Mycobacteriales</taxon>
        <taxon>Nocardiaceae</taxon>
        <taxon>Nocardia</taxon>
    </lineage>
</organism>
<dbReference type="PRINTS" id="PR00359">
    <property type="entry name" value="BP450"/>
</dbReference>
<sequence>MTTQSSPTVPVYDLDLYDAAAIADPYPHYRALRDLGPVVWLPRHGVYALPRYAQVRATLADDDTFRTSFGVSLNPEYGALLEGSTFASDGSRHRFLRGVVAQELAPRKLRGITERVAATADTVADELLAGGEFDAVTDLARRMVLAIVPDFIGIPEDGREHLVDWAAANFNCHGPLNARARASMTESGCMAAYAQRLVDERAAQPSGVAHRVLEALDRDEIDAGQAVSLMIDYLAPSLDTTVTGISTAIWLFGRYPEQWQRVREDPALIPHAFNEVLRFETPVRAFGRRVSRDTEIAGTVVPQGAQVLILFASANRDERKWDRADVFDVGRKPTDHVGFGYGVHGCVGQGLARLETHTLLAALARRVERFEVGGERWAINNLMRALDTAPTRVHAA</sequence>
<dbReference type="InterPro" id="IPR002397">
    <property type="entry name" value="Cyt_P450_B"/>
</dbReference>
<keyword evidence="3 7" id="KW-0479">Metal-binding</keyword>
<evidence type="ECO:0000256" key="2">
    <source>
        <dbReference type="ARBA" id="ARBA00022617"/>
    </source>
</evidence>
<dbReference type="KEGG" id="nno:NONO_c62080"/>
<dbReference type="GO" id="GO:0016705">
    <property type="term" value="F:oxidoreductase activity, acting on paired donors, with incorporation or reduction of molecular oxygen"/>
    <property type="evidence" value="ECO:0007669"/>
    <property type="project" value="InterPro"/>
</dbReference>
<dbReference type="PANTHER" id="PTHR46696">
    <property type="entry name" value="P450, PUTATIVE (EUROFUNG)-RELATED"/>
    <property type="match status" value="1"/>
</dbReference>
<dbReference type="GO" id="GO:0004497">
    <property type="term" value="F:monooxygenase activity"/>
    <property type="evidence" value="ECO:0007669"/>
    <property type="project" value="UniProtKB-KW"/>
</dbReference>
<dbReference type="HOGENOM" id="CLU_033716_0_2_11"/>
<dbReference type="STRING" id="1415166.NONO_c62080"/>
<evidence type="ECO:0000256" key="6">
    <source>
        <dbReference type="ARBA" id="ARBA00023033"/>
    </source>
</evidence>
<dbReference type="PROSITE" id="PS00086">
    <property type="entry name" value="CYTOCHROME_P450"/>
    <property type="match status" value="1"/>
</dbReference>
<dbReference type="GO" id="GO:0005506">
    <property type="term" value="F:iron ion binding"/>
    <property type="evidence" value="ECO:0007669"/>
    <property type="project" value="InterPro"/>
</dbReference>
<dbReference type="EMBL" id="CP006850">
    <property type="protein sequence ID" value="AHH20979.1"/>
    <property type="molecule type" value="Genomic_DNA"/>
</dbReference>
<dbReference type="RefSeq" id="WP_025352317.1">
    <property type="nucleotide sequence ID" value="NZ_CP006850.1"/>
</dbReference>
<evidence type="ECO:0000313" key="8">
    <source>
        <dbReference type="EMBL" id="AHH20979.1"/>
    </source>
</evidence>
<evidence type="ECO:0000313" key="9">
    <source>
        <dbReference type="Proteomes" id="UP000019150"/>
    </source>
</evidence>
<dbReference type="Proteomes" id="UP000019150">
    <property type="component" value="Chromosome"/>
</dbReference>
<name>W5TPB8_9NOCA</name>
<evidence type="ECO:0000256" key="3">
    <source>
        <dbReference type="ARBA" id="ARBA00022723"/>
    </source>
</evidence>
<gene>
    <name evidence="8" type="ORF">NONO_c62080</name>
</gene>
<dbReference type="AlphaFoldDB" id="W5TPB8"/>
<dbReference type="InterPro" id="IPR001128">
    <property type="entry name" value="Cyt_P450"/>
</dbReference>
<keyword evidence="4 7" id="KW-0560">Oxidoreductase</keyword>
<keyword evidence="9" id="KW-1185">Reference proteome</keyword>
<accession>W5TPB8</accession>
<dbReference type="GO" id="GO:0020037">
    <property type="term" value="F:heme binding"/>
    <property type="evidence" value="ECO:0007669"/>
    <property type="project" value="InterPro"/>
</dbReference>
<keyword evidence="6 7" id="KW-0503">Monooxygenase</keyword>
<keyword evidence="2 7" id="KW-0349">Heme</keyword>
<comment type="similarity">
    <text evidence="1 7">Belongs to the cytochrome P450 family.</text>
</comment>